<keyword evidence="5" id="KW-1185">Reference proteome</keyword>
<evidence type="ECO:0000256" key="1">
    <source>
        <dbReference type="SAM" id="Phobius"/>
    </source>
</evidence>
<reference evidence="5" key="3">
    <citation type="journal article" date="2019" name="Int. J. Syst. Evol. Microbiol.">
        <title>The Global Catalogue of Microorganisms (GCM) 10K type strain sequencing project: providing services to taxonomists for standard genome sequencing and annotation.</title>
        <authorList>
            <consortium name="The Broad Institute Genomics Platform"/>
            <consortium name="The Broad Institute Genome Sequencing Center for Infectious Disease"/>
            <person name="Wu L."/>
            <person name="Ma J."/>
        </authorList>
    </citation>
    <scope>NUCLEOTIDE SEQUENCE [LARGE SCALE GENOMIC DNA]</scope>
    <source>
        <strain evidence="5">CCM 7403</strain>
    </source>
</reference>
<reference evidence="3 4" key="1">
    <citation type="journal article" date="2008" name="Int. J. Syst. Evol. Microbiol.">
        <title>Nocardioides daphniae sp. nov., isolated from Daphnia cucullata (Crustacea: Cladocera).</title>
        <authorList>
            <person name="Toth E.M."/>
            <person name="Keki Z."/>
            <person name="Homonnay Z.G."/>
            <person name="Borsodi A.K."/>
            <person name="Marialigeti K."/>
            <person name="Schumann P."/>
        </authorList>
    </citation>
    <scope>NUCLEOTIDE SEQUENCE [LARGE SCALE GENOMIC DNA]</scope>
    <source>
        <strain evidence="3 4">JCM 16608</strain>
    </source>
</reference>
<dbReference type="Proteomes" id="UP000297025">
    <property type="component" value="Chromosome"/>
</dbReference>
<organism evidence="3 4">
    <name type="scientific">Nocardioides daphniae</name>
    <dbReference type="NCBI Taxonomy" id="402297"/>
    <lineage>
        <taxon>Bacteria</taxon>
        <taxon>Bacillati</taxon>
        <taxon>Actinomycetota</taxon>
        <taxon>Actinomycetes</taxon>
        <taxon>Propionibacteriales</taxon>
        <taxon>Nocardioidaceae</taxon>
        <taxon>Nocardioides</taxon>
    </lineage>
</organism>
<evidence type="ECO:0000313" key="3">
    <source>
        <dbReference type="EMBL" id="QCC78320.1"/>
    </source>
</evidence>
<keyword evidence="1" id="KW-0812">Transmembrane</keyword>
<evidence type="ECO:0000313" key="2">
    <source>
        <dbReference type="EMBL" id="GGD13598.1"/>
    </source>
</evidence>
<sequence>MAEGLRARKKRATENAIERTAVRLALEKGHAHVTVPEICDGADISRSTFFNYMPNREAAIFGRPLKMIPFEDAWALMEEHASTSLLRAIYRVALRSVGQSTVNVEVAAGRSRLQMEQPDCAAMLLAPYVALSTDLTGLVYVWLDADHSRRRLTDVPLLNEAIVVISVIGSALQSAIAILQGGGDSDIGEQAFIEAVGQIEEMAGHLHGEAVAGSTEG</sequence>
<reference evidence="3" key="4">
    <citation type="submission" date="2019-03" db="EMBL/GenBank/DDBJ databases">
        <authorList>
            <person name="Huang Y."/>
        </authorList>
    </citation>
    <scope>NUCLEOTIDE SEQUENCE</scope>
    <source>
        <strain evidence="3">JCM 16608</strain>
    </source>
</reference>
<protein>
    <submittedName>
        <fullName evidence="3">TetR family transcriptional regulator</fullName>
    </submittedName>
</protein>
<reference evidence="2" key="5">
    <citation type="submission" date="2024-05" db="EMBL/GenBank/DDBJ databases">
        <authorList>
            <person name="Sun Q."/>
            <person name="Sedlacek I."/>
        </authorList>
    </citation>
    <scope>NUCLEOTIDE SEQUENCE</scope>
    <source>
        <strain evidence="2">CCM 7403</strain>
    </source>
</reference>
<dbReference type="SUPFAM" id="SSF46689">
    <property type="entry name" value="Homeodomain-like"/>
    <property type="match status" value="1"/>
</dbReference>
<feature type="transmembrane region" description="Helical" evidence="1">
    <location>
        <begin position="120"/>
        <end position="141"/>
    </location>
</feature>
<name>A0A4P7UDJ4_9ACTN</name>
<gene>
    <name evidence="3" type="ORF">E2C04_15995</name>
    <name evidence="2" type="ORF">GCM10007231_10800</name>
</gene>
<feature type="transmembrane region" description="Helical" evidence="1">
    <location>
        <begin position="161"/>
        <end position="179"/>
    </location>
</feature>
<proteinExistence type="predicted"/>
<dbReference type="RefSeq" id="WP_135833357.1">
    <property type="nucleotide sequence ID" value="NZ_BMCK01000001.1"/>
</dbReference>
<dbReference type="OrthoDB" id="8688418at2"/>
<reference evidence="2" key="2">
    <citation type="journal article" date="2014" name="Int. J. Syst. Evol. Microbiol.">
        <title>Complete genome of a new Firmicutes species belonging to the dominant human colonic microbiota ('Ruminococcus bicirculans') reveals two chromosomes and a selective capacity to utilize plant glucans.</title>
        <authorList>
            <consortium name="NISC Comparative Sequencing Program"/>
            <person name="Wegmann U."/>
            <person name="Louis P."/>
            <person name="Goesmann A."/>
            <person name="Henrissat B."/>
            <person name="Duncan S.H."/>
            <person name="Flint H.J."/>
        </authorList>
    </citation>
    <scope>NUCLEOTIDE SEQUENCE</scope>
    <source>
        <strain evidence="2">CCM 7403</strain>
    </source>
</reference>
<dbReference type="EMBL" id="BMCK01000001">
    <property type="protein sequence ID" value="GGD13598.1"/>
    <property type="molecule type" value="Genomic_DNA"/>
</dbReference>
<dbReference type="EMBL" id="CP038462">
    <property type="protein sequence ID" value="QCC78320.1"/>
    <property type="molecule type" value="Genomic_DNA"/>
</dbReference>
<keyword evidence="1" id="KW-1133">Transmembrane helix</keyword>
<keyword evidence="1" id="KW-0472">Membrane</keyword>
<dbReference type="KEGG" id="ndp:E2C04_15995"/>
<accession>A0A4P7UDJ4</accession>
<dbReference type="InterPro" id="IPR009057">
    <property type="entry name" value="Homeodomain-like_sf"/>
</dbReference>
<dbReference type="AlphaFoldDB" id="A0A4P7UDJ4"/>
<dbReference type="Gene3D" id="1.10.357.10">
    <property type="entry name" value="Tetracycline Repressor, domain 2"/>
    <property type="match status" value="1"/>
</dbReference>
<dbReference type="Proteomes" id="UP000630594">
    <property type="component" value="Unassembled WGS sequence"/>
</dbReference>
<evidence type="ECO:0000313" key="5">
    <source>
        <dbReference type="Proteomes" id="UP000630594"/>
    </source>
</evidence>
<evidence type="ECO:0000313" key="4">
    <source>
        <dbReference type="Proteomes" id="UP000297025"/>
    </source>
</evidence>